<accession>A0A1I4XIP6</accession>
<dbReference type="CDD" id="cd03255">
    <property type="entry name" value="ABC_MJ0796_LolCDE_FtsE"/>
    <property type="match status" value="1"/>
</dbReference>
<dbReference type="Pfam" id="PF00005">
    <property type="entry name" value="ABC_tran"/>
    <property type="match status" value="1"/>
</dbReference>
<dbReference type="GO" id="GO:0016887">
    <property type="term" value="F:ATP hydrolysis activity"/>
    <property type="evidence" value="ECO:0007669"/>
    <property type="project" value="InterPro"/>
</dbReference>
<evidence type="ECO:0000256" key="6">
    <source>
        <dbReference type="ARBA" id="ARBA00023251"/>
    </source>
</evidence>
<keyword evidence="2" id="KW-1003">Cell membrane</keyword>
<keyword evidence="5" id="KW-1133">Transmembrane helix</keyword>
<evidence type="ECO:0000256" key="4">
    <source>
        <dbReference type="ARBA" id="ARBA00022840"/>
    </source>
</evidence>
<dbReference type="SMART" id="SM00382">
    <property type="entry name" value="AAA"/>
    <property type="match status" value="1"/>
</dbReference>
<dbReference type="InterPro" id="IPR015854">
    <property type="entry name" value="ABC_transpr_LolD-like"/>
</dbReference>
<comment type="similarity">
    <text evidence="7">Belongs to the ABC transporter superfamily. Macrolide exporter (TC 3.A.1.122) family.</text>
</comment>
<dbReference type="InterPro" id="IPR003593">
    <property type="entry name" value="AAA+_ATPase"/>
</dbReference>
<keyword evidence="10" id="KW-1185">Reference proteome</keyword>
<organism evidence="9 10">
    <name type="scientific">Nitrosospira briensis</name>
    <dbReference type="NCBI Taxonomy" id="35799"/>
    <lineage>
        <taxon>Bacteria</taxon>
        <taxon>Pseudomonadati</taxon>
        <taxon>Pseudomonadota</taxon>
        <taxon>Betaproteobacteria</taxon>
        <taxon>Nitrosomonadales</taxon>
        <taxon>Nitrosomonadaceae</taxon>
        <taxon>Nitrosospira</taxon>
    </lineage>
</organism>
<dbReference type="InterPro" id="IPR017911">
    <property type="entry name" value="MacB-like_ATP-bd"/>
</dbReference>
<protein>
    <submittedName>
        <fullName evidence="9">Putative ABC transport system ATP-binding protein</fullName>
    </submittedName>
</protein>
<dbReference type="PROSITE" id="PS50893">
    <property type="entry name" value="ABC_TRANSPORTER_2"/>
    <property type="match status" value="1"/>
</dbReference>
<evidence type="ECO:0000256" key="7">
    <source>
        <dbReference type="ARBA" id="ARBA00038388"/>
    </source>
</evidence>
<evidence type="ECO:0000256" key="1">
    <source>
        <dbReference type="ARBA" id="ARBA00022448"/>
    </source>
</evidence>
<keyword evidence="3" id="KW-0547">Nucleotide-binding</keyword>
<evidence type="ECO:0000313" key="10">
    <source>
        <dbReference type="Proteomes" id="UP000183107"/>
    </source>
</evidence>
<dbReference type="PANTHER" id="PTHR24220:SF648">
    <property type="entry name" value="ABC TRANSPORTER ATP-BINDING PROTEIN YTRE"/>
    <property type="match status" value="1"/>
</dbReference>
<keyword evidence="6" id="KW-0046">Antibiotic resistance</keyword>
<evidence type="ECO:0000256" key="5">
    <source>
        <dbReference type="ARBA" id="ARBA00022989"/>
    </source>
</evidence>
<gene>
    <name evidence="9" type="ORF">SAMN05216386_0143</name>
</gene>
<dbReference type="AlphaFoldDB" id="A0A1I4XIP6"/>
<dbReference type="SUPFAM" id="SSF52540">
    <property type="entry name" value="P-loop containing nucleoside triphosphate hydrolases"/>
    <property type="match status" value="1"/>
</dbReference>
<dbReference type="GO" id="GO:0022857">
    <property type="term" value="F:transmembrane transporter activity"/>
    <property type="evidence" value="ECO:0007669"/>
    <property type="project" value="UniProtKB-ARBA"/>
</dbReference>
<dbReference type="PROSITE" id="PS00211">
    <property type="entry name" value="ABC_TRANSPORTER_1"/>
    <property type="match status" value="1"/>
</dbReference>
<dbReference type="InterPro" id="IPR027417">
    <property type="entry name" value="P-loop_NTPase"/>
</dbReference>
<evidence type="ECO:0000259" key="8">
    <source>
        <dbReference type="PROSITE" id="PS50893"/>
    </source>
</evidence>
<dbReference type="GO" id="GO:0005886">
    <property type="term" value="C:plasma membrane"/>
    <property type="evidence" value="ECO:0007669"/>
    <property type="project" value="TreeGrafter"/>
</dbReference>
<dbReference type="PANTHER" id="PTHR24220">
    <property type="entry name" value="IMPORT ATP-BINDING PROTEIN"/>
    <property type="match status" value="1"/>
</dbReference>
<evidence type="ECO:0000313" key="9">
    <source>
        <dbReference type="EMBL" id="SFN25476.1"/>
    </source>
</evidence>
<sequence>MIVQPCIDLPVTYFKINAQDNFRFSTVMAGAGWVKRSATHHWITPPPHSSMLNHTEMISLTAISRVFHMGDQEVRALDSIDLEIGSGEYVSIMGPSGSGKSTLLNIIGLLDQPDSGRYELDGKDVTGLSEVEQARVRREKIGFVFQSFHLVPRLTAAENIELPLIIEGVTPPERKSRVDEALLGFNLSDRAGHRPAELSGGQRQRVAIARATILRPTALLADEPTGNLDHRIGAEVMALLEGLHERGTTLIVVTHDRELGARAHRRIAMRDGEIVADEK</sequence>
<dbReference type="FunFam" id="3.40.50.300:FF:000032">
    <property type="entry name" value="Export ABC transporter ATP-binding protein"/>
    <property type="match status" value="1"/>
</dbReference>
<dbReference type="GO" id="GO:0046677">
    <property type="term" value="P:response to antibiotic"/>
    <property type="evidence" value="ECO:0007669"/>
    <property type="project" value="UniProtKB-KW"/>
</dbReference>
<dbReference type="Proteomes" id="UP000183107">
    <property type="component" value="Unassembled WGS sequence"/>
</dbReference>
<keyword evidence="5" id="KW-0472">Membrane</keyword>
<dbReference type="Gene3D" id="3.40.50.300">
    <property type="entry name" value="P-loop containing nucleotide triphosphate hydrolases"/>
    <property type="match status" value="1"/>
</dbReference>
<name>A0A1I4XIP6_9PROT</name>
<evidence type="ECO:0000256" key="2">
    <source>
        <dbReference type="ARBA" id="ARBA00022475"/>
    </source>
</evidence>
<dbReference type="InterPro" id="IPR017871">
    <property type="entry name" value="ABC_transporter-like_CS"/>
</dbReference>
<dbReference type="EMBL" id="FOVJ01000001">
    <property type="protein sequence ID" value="SFN25476.1"/>
    <property type="molecule type" value="Genomic_DNA"/>
</dbReference>
<keyword evidence="5" id="KW-0812">Transmembrane</keyword>
<feature type="domain" description="ABC transporter" evidence="8">
    <location>
        <begin position="58"/>
        <end position="279"/>
    </location>
</feature>
<reference evidence="10" key="1">
    <citation type="submission" date="2016-10" db="EMBL/GenBank/DDBJ databases">
        <authorList>
            <person name="Varghese N."/>
        </authorList>
    </citation>
    <scope>NUCLEOTIDE SEQUENCE [LARGE SCALE GENOMIC DNA]</scope>
    <source>
        <strain evidence="10">Nsp8</strain>
    </source>
</reference>
<keyword evidence="1" id="KW-0813">Transport</keyword>
<dbReference type="InterPro" id="IPR003439">
    <property type="entry name" value="ABC_transporter-like_ATP-bd"/>
</dbReference>
<keyword evidence="4 9" id="KW-0067">ATP-binding</keyword>
<dbReference type="GO" id="GO:0098796">
    <property type="term" value="C:membrane protein complex"/>
    <property type="evidence" value="ECO:0007669"/>
    <property type="project" value="UniProtKB-ARBA"/>
</dbReference>
<evidence type="ECO:0000256" key="3">
    <source>
        <dbReference type="ARBA" id="ARBA00022741"/>
    </source>
</evidence>
<proteinExistence type="inferred from homology"/>
<dbReference type="GO" id="GO:0005524">
    <property type="term" value="F:ATP binding"/>
    <property type="evidence" value="ECO:0007669"/>
    <property type="project" value="UniProtKB-KW"/>
</dbReference>